<protein>
    <submittedName>
        <fullName evidence="1">Uncharacterized protein</fullName>
    </submittedName>
</protein>
<evidence type="ECO:0000313" key="1">
    <source>
        <dbReference type="EMBL" id="MFC0582266.1"/>
    </source>
</evidence>
<keyword evidence="2" id="KW-1185">Reference proteome</keyword>
<dbReference type="Proteomes" id="UP001589862">
    <property type="component" value="Unassembled WGS sequence"/>
</dbReference>
<gene>
    <name evidence="1" type="ORF">ACFFFR_07720</name>
</gene>
<name>A0ABV6PAW6_9MICC</name>
<sequence>MSRFRHRKEQRQLTGELGEGLWRRAHDRFVRALDRYHQILEGVTDTGDYNQLAELGNQLADLLPIVRDLCAQCQREHPSDELTVPNECRPVHAKLSSASNALATTAEAAALFRLGQVPVEQVRFRAARVEEDVAAAQQAALQHEI</sequence>
<comment type="caution">
    <text evidence="1">The sequence shown here is derived from an EMBL/GenBank/DDBJ whole genome shotgun (WGS) entry which is preliminary data.</text>
</comment>
<evidence type="ECO:0000313" key="2">
    <source>
        <dbReference type="Proteomes" id="UP001589862"/>
    </source>
</evidence>
<dbReference type="RefSeq" id="WP_377459297.1">
    <property type="nucleotide sequence ID" value="NZ_JBHLUB010000029.1"/>
</dbReference>
<accession>A0ABV6PAW6</accession>
<proteinExistence type="predicted"/>
<dbReference type="EMBL" id="JBHLUB010000029">
    <property type="protein sequence ID" value="MFC0582266.1"/>
    <property type="molecule type" value="Genomic_DNA"/>
</dbReference>
<reference evidence="1 2" key="1">
    <citation type="submission" date="2024-09" db="EMBL/GenBank/DDBJ databases">
        <authorList>
            <person name="Sun Q."/>
            <person name="Mori K."/>
        </authorList>
    </citation>
    <scope>NUCLEOTIDE SEQUENCE [LARGE SCALE GENOMIC DNA]</scope>
    <source>
        <strain evidence="1 2">NCAIM B.02604</strain>
    </source>
</reference>
<organism evidence="1 2">
    <name type="scientific">Micrococcoides hystricis</name>
    <dbReference type="NCBI Taxonomy" id="1572761"/>
    <lineage>
        <taxon>Bacteria</taxon>
        <taxon>Bacillati</taxon>
        <taxon>Actinomycetota</taxon>
        <taxon>Actinomycetes</taxon>
        <taxon>Micrococcales</taxon>
        <taxon>Micrococcaceae</taxon>
        <taxon>Micrococcoides</taxon>
    </lineage>
</organism>